<feature type="compositionally biased region" description="Low complexity" evidence="1">
    <location>
        <begin position="309"/>
        <end position="318"/>
    </location>
</feature>
<dbReference type="SUPFAM" id="SSF81995">
    <property type="entry name" value="beta-sandwich domain of Sec23/24"/>
    <property type="match status" value="1"/>
</dbReference>
<reference evidence="2" key="1">
    <citation type="journal article" date="2023" name="Mol. Phylogenet. Evol.">
        <title>Genome-scale phylogeny and comparative genomics of the fungal order Sordariales.</title>
        <authorList>
            <person name="Hensen N."/>
            <person name="Bonometti L."/>
            <person name="Westerberg I."/>
            <person name="Brannstrom I.O."/>
            <person name="Guillou S."/>
            <person name="Cros-Aarteil S."/>
            <person name="Calhoun S."/>
            <person name="Haridas S."/>
            <person name="Kuo A."/>
            <person name="Mondo S."/>
            <person name="Pangilinan J."/>
            <person name="Riley R."/>
            <person name="LaButti K."/>
            <person name="Andreopoulos B."/>
            <person name="Lipzen A."/>
            <person name="Chen C."/>
            <person name="Yan M."/>
            <person name="Daum C."/>
            <person name="Ng V."/>
            <person name="Clum A."/>
            <person name="Steindorff A."/>
            <person name="Ohm R.A."/>
            <person name="Martin F."/>
            <person name="Silar P."/>
            <person name="Natvig D.O."/>
            <person name="Lalanne C."/>
            <person name="Gautier V."/>
            <person name="Ament-Velasquez S.L."/>
            <person name="Kruys A."/>
            <person name="Hutchinson M.I."/>
            <person name="Powell A.J."/>
            <person name="Barry K."/>
            <person name="Miller A.N."/>
            <person name="Grigoriev I.V."/>
            <person name="Debuchy R."/>
            <person name="Gladieux P."/>
            <person name="Hiltunen Thoren M."/>
            <person name="Johannesson H."/>
        </authorList>
    </citation>
    <scope>NUCLEOTIDE SEQUENCE</scope>
    <source>
        <strain evidence="2">CBS 118394</strain>
    </source>
</reference>
<protein>
    <submittedName>
        <fullName evidence="2">Uncharacterized protein</fullName>
    </submittedName>
</protein>
<feature type="region of interest" description="Disordered" evidence="1">
    <location>
        <begin position="146"/>
        <end position="165"/>
    </location>
</feature>
<dbReference type="InterPro" id="IPR018809">
    <property type="entry name" value="DUF2406"/>
</dbReference>
<feature type="compositionally biased region" description="Low complexity" evidence="1">
    <location>
        <begin position="14"/>
        <end position="52"/>
    </location>
</feature>
<feature type="compositionally biased region" description="Polar residues" evidence="1">
    <location>
        <begin position="325"/>
        <end position="336"/>
    </location>
</feature>
<feature type="compositionally biased region" description="Low complexity" evidence="1">
    <location>
        <begin position="201"/>
        <end position="212"/>
    </location>
</feature>
<accession>A0AAE0MDY1</accession>
<dbReference type="Pfam" id="PF10295">
    <property type="entry name" value="DUF2406"/>
    <property type="match status" value="1"/>
</dbReference>
<feature type="compositionally biased region" description="Polar residues" evidence="1">
    <location>
        <begin position="277"/>
        <end position="288"/>
    </location>
</feature>
<comment type="caution">
    <text evidence="2">The sequence shown here is derived from an EMBL/GenBank/DDBJ whole genome shotgun (WGS) entry which is preliminary data.</text>
</comment>
<dbReference type="PANTHER" id="PTHR28186:SF1">
    <property type="entry name" value="MEIOTICALLY UP-REGULATED GENE 9 PROTEIN"/>
    <property type="match status" value="1"/>
</dbReference>
<name>A0AAE0MDY1_9PEZI</name>
<evidence type="ECO:0000256" key="1">
    <source>
        <dbReference type="SAM" id="MobiDB-lite"/>
    </source>
</evidence>
<dbReference type="Proteomes" id="UP001283341">
    <property type="component" value="Unassembled WGS sequence"/>
</dbReference>
<proteinExistence type="predicted"/>
<feature type="region of interest" description="Disordered" evidence="1">
    <location>
        <begin position="385"/>
        <end position="450"/>
    </location>
</feature>
<feature type="compositionally biased region" description="Low complexity" evidence="1">
    <location>
        <begin position="418"/>
        <end position="433"/>
    </location>
</feature>
<sequence>MATTNNYPPPTPPHHFQQQYQQPQQVQQVQPQYQPQQQQQQQPQYKTHFQTQYQPGAPQPTAQQKPRPQSRKSRSLSFRSDKSHGSNGNNTHKDNKGGLHETSVEKEANRLHTKADPTLAMNEAEPAEVAATGKTSLAPLRNMQHRDSFGNPIAEPDRSNPTRSRWERPLDTIRSFEAAIDGGYSNRRSFLRAEPDRESVSYNNRRSSYYGNNGPGGRFSNESYYNSRPPSMMYSGRQDGSQHDLRQGGMGPRDNFQDQQGYNGGYNQNGGRRGFPRTNSEGQFSQAHRPQGANEYALPSNHRSYETVASASGSGSSAEVAGYQTDPTSSDNSSVERMQAAPKRQQEPLNDYGIGFSQPAEYQPSTFTLGVKNSGGLNGAGGGDMAGYLQAGGAMNHGGPPPPPPKQASGEPQIMRKPTAPNQYAQPAQQRPAAAEKRKSWFARRFSKHD</sequence>
<gene>
    <name evidence="2" type="ORF">B0H66DRAFT_4958</name>
</gene>
<evidence type="ECO:0000313" key="2">
    <source>
        <dbReference type="EMBL" id="KAK3328877.1"/>
    </source>
</evidence>
<feature type="compositionally biased region" description="Basic and acidic residues" evidence="1">
    <location>
        <begin position="155"/>
        <end position="165"/>
    </location>
</feature>
<feature type="compositionally biased region" description="Basic and acidic residues" evidence="1">
    <location>
        <begin position="91"/>
        <end position="115"/>
    </location>
</feature>
<feature type="compositionally biased region" description="Gly residues" evidence="1">
    <location>
        <begin position="262"/>
        <end position="273"/>
    </location>
</feature>
<feature type="compositionally biased region" description="Basic residues" evidence="1">
    <location>
        <begin position="440"/>
        <end position="450"/>
    </location>
</feature>
<dbReference type="AlphaFoldDB" id="A0AAE0MDY1"/>
<organism evidence="2 3">
    <name type="scientific">Apodospora peruviana</name>
    <dbReference type="NCBI Taxonomy" id="516989"/>
    <lineage>
        <taxon>Eukaryota</taxon>
        <taxon>Fungi</taxon>
        <taxon>Dikarya</taxon>
        <taxon>Ascomycota</taxon>
        <taxon>Pezizomycotina</taxon>
        <taxon>Sordariomycetes</taxon>
        <taxon>Sordariomycetidae</taxon>
        <taxon>Sordariales</taxon>
        <taxon>Lasiosphaeriaceae</taxon>
        <taxon>Apodospora</taxon>
    </lineage>
</organism>
<dbReference type="EMBL" id="JAUEDM010000001">
    <property type="protein sequence ID" value="KAK3328877.1"/>
    <property type="molecule type" value="Genomic_DNA"/>
</dbReference>
<keyword evidence="3" id="KW-1185">Reference proteome</keyword>
<dbReference type="PANTHER" id="PTHR28186">
    <property type="entry name" value="MEIOTICALLY UP-REGULATED GENE 9 PROTEIN"/>
    <property type="match status" value="1"/>
</dbReference>
<evidence type="ECO:0000313" key="3">
    <source>
        <dbReference type="Proteomes" id="UP001283341"/>
    </source>
</evidence>
<feature type="region of interest" description="Disordered" evidence="1">
    <location>
        <begin position="1"/>
        <end position="129"/>
    </location>
</feature>
<reference evidence="2" key="2">
    <citation type="submission" date="2023-06" db="EMBL/GenBank/DDBJ databases">
        <authorList>
            <consortium name="Lawrence Berkeley National Laboratory"/>
            <person name="Haridas S."/>
            <person name="Hensen N."/>
            <person name="Bonometti L."/>
            <person name="Westerberg I."/>
            <person name="Brannstrom I.O."/>
            <person name="Guillou S."/>
            <person name="Cros-Aarteil S."/>
            <person name="Calhoun S."/>
            <person name="Kuo A."/>
            <person name="Mondo S."/>
            <person name="Pangilinan J."/>
            <person name="Riley R."/>
            <person name="Labutti K."/>
            <person name="Andreopoulos B."/>
            <person name="Lipzen A."/>
            <person name="Chen C."/>
            <person name="Yanf M."/>
            <person name="Daum C."/>
            <person name="Ng V."/>
            <person name="Clum A."/>
            <person name="Steindorff A."/>
            <person name="Ohm R."/>
            <person name="Martin F."/>
            <person name="Silar P."/>
            <person name="Natvig D."/>
            <person name="Lalanne C."/>
            <person name="Gautier V."/>
            <person name="Ament-Velasquez S.L."/>
            <person name="Kruys A."/>
            <person name="Hutchinson M.I."/>
            <person name="Powell A.J."/>
            <person name="Barry K."/>
            <person name="Miller A.N."/>
            <person name="Grigoriev I.V."/>
            <person name="Debuchy R."/>
            <person name="Gladieux P."/>
            <person name="Thoren M.H."/>
            <person name="Johannesson H."/>
        </authorList>
    </citation>
    <scope>NUCLEOTIDE SEQUENCE</scope>
    <source>
        <strain evidence="2">CBS 118394</strain>
    </source>
</reference>
<feature type="compositionally biased region" description="Polar residues" evidence="1">
    <location>
        <begin position="220"/>
        <end position="229"/>
    </location>
</feature>
<feature type="region of interest" description="Disordered" evidence="1">
    <location>
        <begin position="195"/>
        <end position="358"/>
    </location>
</feature>